<feature type="compositionally biased region" description="Low complexity" evidence="1">
    <location>
        <begin position="188"/>
        <end position="210"/>
    </location>
</feature>
<keyword evidence="3" id="KW-1185">Reference proteome</keyword>
<evidence type="ECO:0000256" key="1">
    <source>
        <dbReference type="SAM" id="MobiDB-lite"/>
    </source>
</evidence>
<feature type="region of interest" description="Disordered" evidence="1">
    <location>
        <begin position="123"/>
        <end position="239"/>
    </location>
</feature>
<dbReference type="EMBL" id="JANBUM010000170">
    <property type="protein sequence ID" value="KAJ2782621.1"/>
    <property type="molecule type" value="Genomic_DNA"/>
</dbReference>
<dbReference type="Proteomes" id="UP001140172">
    <property type="component" value="Unassembled WGS sequence"/>
</dbReference>
<feature type="compositionally biased region" description="Low complexity" evidence="1">
    <location>
        <begin position="23"/>
        <end position="34"/>
    </location>
</feature>
<sequence length="239" mass="25490">MAGIPLFLQRIGRGTTSFDEPRSSSANNNNNARSASDKRRSFDMGFVRRRASVSAPASSKPAIEPLSPGKPRRSRLLLASSPKFFAKVAWVDTLSQLATMVPLNQINIPQPVYERVASPEAVAASSAARPTPPLPPRRPVAEEPKQDRSDDEDDDDDDGDTQMFADAESDSPAAKAAKEDGPEAAKKSPSVEASSLAESSLVEPSLAESPHSTADADEASMTAPANTETETETETKQQL</sequence>
<reference evidence="2" key="1">
    <citation type="submission" date="2022-07" db="EMBL/GenBank/DDBJ databases">
        <title>Phylogenomic reconstructions and comparative analyses of Kickxellomycotina fungi.</title>
        <authorList>
            <person name="Reynolds N.K."/>
            <person name="Stajich J.E."/>
            <person name="Barry K."/>
            <person name="Grigoriev I.V."/>
            <person name="Crous P."/>
            <person name="Smith M.E."/>
        </authorList>
    </citation>
    <scope>NUCLEOTIDE SEQUENCE</scope>
    <source>
        <strain evidence="2">BCRC 34489</strain>
    </source>
</reference>
<dbReference type="AlphaFoldDB" id="A0A9W8HAG7"/>
<organism evidence="2 3">
    <name type="scientific">Coemansia interrupta</name>
    <dbReference type="NCBI Taxonomy" id="1126814"/>
    <lineage>
        <taxon>Eukaryota</taxon>
        <taxon>Fungi</taxon>
        <taxon>Fungi incertae sedis</taxon>
        <taxon>Zoopagomycota</taxon>
        <taxon>Kickxellomycotina</taxon>
        <taxon>Kickxellomycetes</taxon>
        <taxon>Kickxellales</taxon>
        <taxon>Kickxellaceae</taxon>
        <taxon>Coemansia</taxon>
    </lineage>
</organism>
<dbReference type="OrthoDB" id="19923at2759"/>
<protein>
    <submittedName>
        <fullName evidence="2">Uncharacterized protein</fullName>
    </submittedName>
</protein>
<feature type="region of interest" description="Disordered" evidence="1">
    <location>
        <begin position="13"/>
        <end position="72"/>
    </location>
</feature>
<feature type="compositionally biased region" description="Basic and acidic residues" evidence="1">
    <location>
        <begin position="139"/>
        <end position="148"/>
    </location>
</feature>
<evidence type="ECO:0000313" key="3">
    <source>
        <dbReference type="Proteomes" id="UP001140172"/>
    </source>
</evidence>
<proteinExistence type="predicted"/>
<name>A0A9W8HAG7_9FUNG</name>
<evidence type="ECO:0000313" key="2">
    <source>
        <dbReference type="EMBL" id="KAJ2782621.1"/>
    </source>
</evidence>
<gene>
    <name evidence="2" type="ORF">GGI15_002855</name>
</gene>
<feature type="compositionally biased region" description="Low complexity" evidence="1">
    <location>
        <begin position="52"/>
        <end position="62"/>
    </location>
</feature>
<feature type="compositionally biased region" description="Acidic residues" evidence="1">
    <location>
        <begin position="149"/>
        <end position="160"/>
    </location>
</feature>
<comment type="caution">
    <text evidence="2">The sequence shown here is derived from an EMBL/GenBank/DDBJ whole genome shotgun (WGS) entry which is preliminary data.</text>
</comment>
<feature type="compositionally biased region" description="Basic and acidic residues" evidence="1">
    <location>
        <begin position="176"/>
        <end position="186"/>
    </location>
</feature>
<accession>A0A9W8HAG7</accession>